<accession>A0A9Q8SET2</accession>
<dbReference type="FunFam" id="3.40.50.300:FF:000500">
    <property type="entry name" value="ATP-dependent RNA helicase DHX29"/>
    <property type="match status" value="1"/>
</dbReference>
<dbReference type="Gene3D" id="3.40.50.300">
    <property type="entry name" value="P-loop containing nucleotide triphosphate hydrolases"/>
    <property type="match status" value="2"/>
</dbReference>
<evidence type="ECO:0000256" key="2">
    <source>
        <dbReference type="ARBA" id="ARBA00012552"/>
    </source>
</evidence>
<keyword evidence="4" id="KW-0934">Plastid</keyword>
<dbReference type="RefSeq" id="XP_049137558.1">
    <property type="nucleotide sequence ID" value="XM_049296334.1"/>
</dbReference>
<dbReference type="GO" id="GO:0005524">
    <property type="term" value="F:ATP binding"/>
    <property type="evidence" value="ECO:0007669"/>
    <property type="project" value="UniProtKB-KW"/>
</dbReference>
<dbReference type="Pfam" id="PF00271">
    <property type="entry name" value="Helicase_C"/>
    <property type="match status" value="1"/>
</dbReference>
<dbReference type="InterPro" id="IPR014001">
    <property type="entry name" value="Helicase_ATP-bd"/>
</dbReference>
<proteinExistence type="predicted"/>
<evidence type="ECO:0000256" key="3">
    <source>
        <dbReference type="ARBA" id="ARBA00022528"/>
    </source>
</evidence>
<dbReference type="SMART" id="SM00490">
    <property type="entry name" value="HELICc"/>
    <property type="match status" value="1"/>
</dbReference>
<dbReference type="FunFam" id="1.20.120.1080:FF:000002">
    <property type="entry name" value="Putative ATP-dependent RNA helicase DHX36"/>
    <property type="match status" value="1"/>
</dbReference>
<evidence type="ECO:0000259" key="13">
    <source>
        <dbReference type="PROSITE" id="PS51192"/>
    </source>
</evidence>
<dbReference type="EC" id="3.6.4.13" evidence="2"/>
<dbReference type="SUPFAM" id="SSF52540">
    <property type="entry name" value="P-loop containing nucleoside triphosphate hydrolases"/>
    <property type="match status" value="1"/>
</dbReference>
<keyword evidence="16" id="KW-1185">Reference proteome</keyword>
<dbReference type="EMBL" id="CP019472">
    <property type="protein sequence ID" value="UQC75915.1"/>
    <property type="molecule type" value="Genomic_DNA"/>
</dbReference>
<feature type="domain" description="Helicase ATP-binding" evidence="13">
    <location>
        <begin position="996"/>
        <end position="1167"/>
    </location>
</feature>
<evidence type="ECO:0000256" key="5">
    <source>
        <dbReference type="ARBA" id="ARBA00022741"/>
    </source>
</evidence>
<dbReference type="PANTHER" id="PTHR18934">
    <property type="entry name" value="ATP-DEPENDENT RNA HELICASE"/>
    <property type="match status" value="1"/>
</dbReference>
<dbReference type="SMART" id="SM00847">
    <property type="entry name" value="HA2"/>
    <property type="match status" value="1"/>
</dbReference>
<feature type="compositionally biased region" description="Basic and acidic residues" evidence="12">
    <location>
        <begin position="687"/>
        <end position="698"/>
    </location>
</feature>
<keyword evidence="6" id="KW-0378">Hydrolase</keyword>
<feature type="region of interest" description="Disordered" evidence="12">
    <location>
        <begin position="314"/>
        <end position="397"/>
    </location>
</feature>
<evidence type="ECO:0000259" key="14">
    <source>
        <dbReference type="PROSITE" id="PS51194"/>
    </source>
</evidence>
<organism evidence="15 16">
    <name type="scientific">Colletotrichum lupini</name>
    <dbReference type="NCBI Taxonomy" id="145971"/>
    <lineage>
        <taxon>Eukaryota</taxon>
        <taxon>Fungi</taxon>
        <taxon>Dikarya</taxon>
        <taxon>Ascomycota</taxon>
        <taxon>Pezizomycotina</taxon>
        <taxon>Sordariomycetes</taxon>
        <taxon>Hypocreomycetidae</taxon>
        <taxon>Glomerellales</taxon>
        <taxon>Glomerellaceae</taxon>
        <taxon>Colletotrichum</taxon>
        <taxon>Colletotrichum acutatum species complex</taxon>
    </lineage>
</organism>
<dbReference type="Proteomes" id="UP000830671">
    <property type="component" value="Chromosome 10"/>
</dbReference>
<keyword evidence="9" id="KW-0694">RNA-binding</keyword>
<dbReference type="PROSITE" id="PS51194">
    <property type="entry name" value="HELICASE_CTER"/>
    <property type="match status" value="1"/>
</dbReference>
<name>A0A9Q8SET2_9PEZI</name>
<dbReference type="InterPro" id="IPR001650">
    <property type="entry name" value="Helicase_C-like"/>
</dbReference>
<dbReference type="Pfam" id="PF21010">
    <property type="entry name" value="HA2_C"/>
    <property type="match status" value="1"/>
</dbReference>
<evidence type="ECO:0000256" key="10">
    <source>
        <dbReference type="ARBA" id="ARBA00022946"/>
    </source>
</evidence>
<dbReference type="InterPro" id="IPR027417">
    <property type="entry name" value="P-loop_NTPase"/>
</dbReference>
<evidence type="ECO:0000313" key="15">
    <source>
        <dbReference type="EMBL" id="UQC75915.1"/>
    </source>
</evidence>
<dbReference type="GeneID" id="73351344"/>
<dbReference type="Pfam" id="PF00270">
    <property type="entry name" value="DEAD"/>
    <property type="match status" value="1"/>
</dbReference>
<evidence type="ECO:0000256" key="11">
    <source>
        <dbReference type="ARBA" id="ARBA00047984"/>
    </source>
</evidence>
<evidence type="ECO:0000256" key="1">
    <source>
        <dbReference type="ARBA" id="ARBA00004229"/>
    </source>
</evidence>
<dbReference type="InterPro" id="IPR011545">
    <property type="entry name" value="DEAD/DEAH_box_helicase_dom"/>
</dbReference>
<keyword evidence="3" id="KW-0150">Chloroplast</keyword>
<evidence type="ECO:0000256" key="4">
    <source>
        <dbReference type="ARBA" id="ARBA00022640"/>
    </source>
</evidence>
<dbReference type="InterPro" id="IPR011709">
    <property type="entry name" value="DEAD-box_helicase_OB_fold"/>
</dbReference>
<evidence type="ECO:0000313" key="16">
    <source>
        <dbReference type="Proteomes" id="UP000830671"/>
    </source>
</evidence>
<keyword evidence="5" id="KW-0547">Nucleotide-binding</keyword>
<sequence length="1799" mass="201252">MEKRGKYLILHRKTAQSYSYYLMGPEHLPDFHRWLLFGLALGAKSLPLHRGTRISSKATGDTCCLPIYLPEYLLTNTSSSSSIIYPVLYYFPCQFPIPPTACHSIQNLAPSVPGRHPTPDFAAETHSLWAHSLTNTHSLRCFTRCTHYLTSPSPRLLQAILPGPFINPDNARSPATPLTSLYLACLLYHTQIASHTKLPGNYCHLHPGDLRRIQRHLRLLHQSLPSYRPLPVLGPFIFRLRLRLRLSARLPLQSFPFLRLILQPELIPQTGCFSLSSPHTRIFGRHQSCFRHFADSQNSDRLLLHPTDLIMAGAKKKKKPAANPARGFATTSVASSKPRTEPAEGADAAAAARAATVAPDASSKSDAPSTDPQSSTNGAGDKAAKAELSPEEFEKQLDESELQLMVEKYAQKTKRDAQRQRTRLETDRRLLRGQADTVNSRKWLPQELMDQVLDLIQAESRFASSSVSTETSANGKLLPEEDMTIKLWTLQQTLASVGFPEERVQAVMRHILDIAPNIPSFTKDSLWGLEEALDWLARECPSDELPDYEGRGNKSVRQLDTPAESPLPSGATTPVPDGRQKPGQASKNGNKKKAVVTCDIDIEPDELVPVYLETKIKLFELEKSQQGKRKQNSNKFEASDGVDLQAELRAKIVRIEKDVLFDKFAAEQEWKTKKVVLEKEFAAAKKQQAQEEKEKEPPKAVTEASGSSDGDINDEAERIAAEILAQNDDDDDGGLGDLFANLPVTEVDATGKSSTVLNGTDGVKITIRDFGKWTGVSPMRALEEACRARDASTRINYRLISEVPFANRHSVSITWAKPQEVPSASQDDTVDVVNIPSSFSFSMKSIATPDKKQSEAYVATWALFYIFGTSAKEEKVGMRLPHVWRELWDELAEARKSQLDSKDREAIRELRALVRQRQDQELEDGVILPNAFRGRAAARNQNDNKDEAAQEAAKRLSNGPEYYQNIWAQKINTPRYQTMLQSRMQLPMWNFKQQVTDAVDREQVVIICGETGCGKSTQVPAFLLEHQLAQGKPCKIFCTEPRRISAISLARRVSEELGEGRNDLGTPRSLVGYSIRLEANTSRETRLVFATTGIVMRMLEGSNDLREVTHLVLDEVHERSIDSDFLLIILKKLMLRRKDLKVVLMSATVDAERFSNYLGGAPVLTVPGRTFPVQVKYLEDAIETTGYTVGQNPQEKMVDLDDDVVETEAEGPKSTVGADLSAYSAKTRNSLAQMDEYRIDFDLIVQLIAKVASAPEYIPYSKAILVFLPGIAEIRTLNDLLSGDPSFARDWLIYPLHSTIATEDQEAAFLVPPPGVRKIVLATNIAETGITIPDVTCVIDTGKHREMRFDERRQLSRLIDTFISRANAKQRRGRAGRVQEGLCFHMFTKHRHDAVMSDQQTPEMLRLSLQDLAIRVKICKIGGIEETLSEALDPPSAKNIRRAVDALIDVRALTPAEDLTPLGNQLARLPLDVFLGKLILMGAIFKCLDMAITVAAILSSKSPFTAPFGQRAQADLVRKGFRRGDSDLLTVYNAYLAWKRVCQSNTASGGKDFQFCRKNFLSQQTLANIEDLKGQLLVSVADSGFLMLTDEERRALNRVRYGSNSRGGRRNQSFFDIPQRVSINSENDAITTAVITWSFYPKLLVRESPGARGLRNISNNQSISLHPSSVNKGHNELKWLSYYHIMQSKRQVSFVYHAHETTVADPFAIALLCGDVRADMFSGVLVLDGNRCRFALPDWKTMLVIKVLRTRLRELLTRSFKQPVKLPSAQHERWLAIWQKIFSQEANKERDMTASVSKT</sequence>
<keyword evidence="8" id="KW-0067">ATP-binding</keyword>
<evidence type="ECO:0000256" key="8">
    <source>
        <dbReference type="ARBA" id="ARBA00022840"/>
    </source>
</evidence>
<evidence type="ECO:0000256" key="7">
    <source>
        <dbReference type="ARBA" id="ARBA00022806"/>
    </source>
</evidence>
<protein>
    <recommendedName>
        <fullName evidence="2">RNA helicase</fullName>
        <ecNumber evidence="2">3.6.4.13</ecNumber>
    </recommendedName>
</protein>
<feature type="region of interest" description="Disordered" evidence="12">
    <location>
        <begin position="542"/>
        <end position="593"/>
    </location>
</feature>
<dbReference type="GO" id="GO:0016787">
    <property type="term" value="F:hydrolase activity"/>
    <property type="evidence" value="ECO:0007669"/>
    <property type="project" value="UniProtKB-KW"/>
</dbReference>
<evidence type="ECO:0000256" key="9">
    <source>
        <dbReference type="ARBA" id="ARBA00022884"/>
    </source>
</evidence>
<dbReference type="PROSITE" id="PS51192">
    <property type="entry name" value="HELICASE_ATP_BIND_1"/>
    <property type="match status" value="1"/>
</dbReference>
<dbReference type="PANTHER" id="PTHR18934:SF145">
    <property type="entry name" value="ATP-DEPENDENT RNA HELICASE DHX57-RELATED"/>
    <property type="match status" value="1"/>
</dbReference>
<dbReference type="GO" id="GO:0003724">
    <property type="term" value="F:RNA helicase activity"/>
    <property type="evidence" value="ECO:0007669"/>
    <property type="project" value="UniProtKB-EC"/>
</dbReference>
<dbReference type="Gene3D" id="1.20.120.1080">
    <property type="match status" value="1"/>
</dbReference>
<dbReference type="InterPro" id="IPR007502">
    <property type="entry name" value="Helicase-assoc_dom"/>
</dbReference>
<dbReference type="SMART" id="SM00487">
    <property type="entry name" value="DEXDc"/>
    <property type="match status" value="1"/>
</dbReference>
<comment type="catalytic activity">
    <reaction evidence="11">
        <text>ATP + H2O = ADP + phosphate + H(+)</text>
        <dbReference type="Rhea" id="RHEA:13065"/>
        <dbReference type="ChEBI" id="CHEBI:15377"/>
        <dbReference type="ChEBI" id="CHEBI:15378"/>
        <dbReference type="ChEBI" id="CHEBI:30616"/>
        <dbReference type="ChEBI" id="CHEBI:43474"/>
        <dbReference type="ChEBI" id="CHEBI:456216"/>
        <dbReference type="EC" id="3.6.4.13"/>
    </reaction>
</comment>
<evidence type="ECO:0000256" key="12">
    <source>
        <dbReference type="SAM" id="MobiDB-lite"/>
    </source>
</evidence>
<gene>
    <name evidence="15" type="ORF">CLUP02_17424</name>
</gene>
<dbReference type="KEGG" id="clup:CLUP02_17424"/>
<feature type="domain" description="Helicase C-terminal" evidence="14">
    <location>
        <begin position="1243"/>
        <end position="1420"/>
    </location>
</feature>
<comment type="subcellular location">
    <subcellularLocation>
        <location evidence="1">Plastid</location>
        <location evidence="1">Chloroplast</location>
    </subcellularLocation>
</comment>
<dbReference type="CDD" id="cd17917">
    <property type="entry name" value="DEXHc_RHA-like"/>
    <property type="match status" value="1"/>
</dbReference>
<dbReference type="CDD" id="cd18791">
    <property type="entry name" value="SF2_C_RHA"/>
    <property type="match status" value="1"/>
</dbReference>
<feature type="region of interest" description="Disordered" evidence="12">
    <location>
        <begin position="687"/>
        <end position="712"/>
    </location>
</feature>
<evidence type="ECO:0000256" key="6">
    <source>
        <dbReference type="ARBA" id="ARBA00022801"/>
    </source>
</evidence>
<dbReference type="FunFam" id="3.40.50.300:FF:000819">
    <property type="entry name" value="ATP dependent RNA helicase, putative"/>
    <property type="match status" value="1"/>
</dbReference>
<keyword evidence="7" id="KW-0347">Helicase</keyword>
<reference evidence="15" key="1">
    <citation type="journal article" date="2021" name="Mol. Plant Microbe Interact.">
        <title>Complete Genome Sequence of the Plant-Pathogenic Fungus Colletotrichum lupini.</title>
        <authorList>
            <person name="Baroncelli R."/>
            <person name="Pensec F."/>
            <person name="Da Lio D."/>
            <person name="Boufleur T."/>
            <person name="Vicente I."/>
            <person name="Sarrocco S."/>
            <person name="Picot A."/>
            <person name="Baraldi E."/>
            <person name="Sukno S."/>
            <person name="Thon M."/>
            <person name="Le Floch G."/>
        </authorList>
    </citation>
    <scope>NUCLEOTIDE SEQUENCE</scope>
    <source>
        <strain evidence="15">IMI 504893</strain>
    </source>
</reference>
<feature type="compositionally biased region" description="Low complexity" evidence="12">
    <location>
        <begin position="343"/>
        <end position="372"/>
    </location>
</feature>
<dbReference type="Pfam" id="PF07717">
    <property type="entry name" value="OB_NTP_bind"/>
    <property type="match status" value="1"/>
</dbReference>
<dbReference type="GO" id="GO:0003723">
    <property type="term" value="F:RNA binding"/>
    <property type="evidence" value="ECO:0007669"/>
    <property type="project" value="UniProtKB-KW"/>
</dbReference>
<keyword evidence="10" id="KW-0809">Transit peptide</keyword>